<sequence length="158" mass="17943">MQNRTINTFFKHSATTTSKVFHECLDAMMKFSKEKIVFTNFDAPARPIRHHKRLKEGVFRGVVGVLDGTIIPASIPVKDQTPYRGRGRGICFQNVMAICNFDMYFTYVVAGWEQVAHVSRVLAETLNKPAHNFPIPPTRGNGHSLFIYAYHFLYASSC</sequence>
<organism evidence="1 2">
    <name type="scientific">Kingdonia uniflora</name>
    <dbReference type="NCBI Taxonomy" id="39325"/>
    <lineage>
        <taxon>Eukaryota</taxon>
        <taxon>Viridiplantae</taxon>
        <taxon>Streptophyta</taxon>
        <taxon>Embryophyta</taxon>
        <taxon>Tracheophyta</taxon>
        <taxon>Spermatophyta</taxon>
        <taxon>Magnoliopsida</taxon>
        <taxon>Ranunculales</taxon>
        <taxon>Circaeasteraceae</taxon>
        <taxon>Kingdonia</taxon>
    </lineage>
</organism>
<comment type="caution">
    <text evidence="1">The sequence shown here is derived from an EMBL/GenBank/DDBJ whole genome shotgun (WGS) entry which is preliminary data.</text>
</comment>
<evidence type="ECO:0000313" key="2">
    <source>
        <dbReference type="Proteomes" id="UP000541444"/>
    </source>
</evidence>
<dbReference type="AlphaFoldDB" id="A0A7J7KVE1"/>
<name>A0A7J7KVE1_9MAGN</name>
<gene>
    <name evidence="1" type="ORF">GIB67_021894</name>
</gene>
<evidence type="ECO:0000313" key="1">
    <source>
        <dbReference type="EMBL" id="KAF6134297.1"/>
    </source>
</evidence>
<dbReference type="EMBL" id="JACGCM010002874">
    <property type="protein sequence ID" value="KAF6134297.1"/>
    <property type="molecule type" value="Genomic_DNA"/>
</dbReference>
<protein>
    <submittedName>
        <fullName evidence="1">Uncharacterized protein</fullName>
    </submittedName>
</protein>
<dbReference type="PANTHER" id="PTHR22930:SF265">
    <property type="entry name" value="MYB_SANT-LIKE DOMAIN, HARBINGER TRANSPOSASE-DERIVED NUCLEASE DOMAIN-CONTAINING PROTEIN"/>
    <property type="match status" value="1"/>
</dbReference>
<dbReference type="InterPro" id="IPR045249">
    <property type="entry name" value="HARBI1-like"/>
</dbReference>
<proteinExistence type="predicted"/>
<keyword evidence="2" id="KW-1185">Reference proteome</keyword>
<dbReference type="Proteomes" id="UP000541444">
    <property type="component" value="Unassembled WGS sequence"/>
</dbReference>
<dbReference type="OrthoDB" id="1681765at2759"/>
<accession>A0A7J7KVE1</accession>
<dbReference type="PANTHER" id="PTHR22930">
    <property type="match status" value="1"/>
</dbReference>
<reference evidence="1 2" key="1">
    <citation type="journal article" date="2020" name="IScience">
        <title>Genome Sequencing of the Endangered Kingdonia uniflora (Circaeasteraceae, Ranunculales) Reveals Potential Mechanisms of Evolutionary Specialization.</title>
        <authorList>
            <person name="Sun Y."/>
            <person name="Deng T."/>
            <person name="Zhang A."/>
            <person name="Moore M.J."/>
            <person name="Landis J.B."/>
            <person name="Lin N."/>
            <person name="Zhang H."/>
            <person name="Zhang X."/>
            <person name="Huang J."/>
            <person name="Zhang X."/>
            <person name="Sun H."/>
            <person name="Wang H."/>
        </authorList>
    </citation>
    <scope>NUCLEOTIDE SEQUENCE [LARGE SCALE GENOMIC DNA]</scope>
    <source>
        <strain evidence="1">TB1705</strain>
        <tissue evidence="1">Leaf</tissue>
    </source>
</reference>